<evidence type="ECO:0000313" key="10">
    <source>
        <dbReference type="Proteomes" id="UP001302349"/>
    </source>
</evidence>
<dbReference type="CDD" id="cd18808">
    <property type="entry name" value="SF1_C_Upf1"/>
    <property type="match status" value="1"/>
</dbReference>
<keyword evidence="10" id="KW-1185">Reference proteome</keyword>
<name>A0ABZ0IPV3_9BACT</name>
<evidence type="ECO:0000313" key="9">
    <source>
        <dbReference type="EMBL" id="WOK05602.1"/>
    </source>
</evidence>
<evidence type="ECO:0000256" key="5">
    <source>
        <dbReference type="ARBA" id="ARBA00022840"/>
    </source>
</evidence>
<evidence type="ECO:0000256" key="1">
    <source>
        <dbReference type="ARBA" id="ARBA00007913"/>
    </source>
</evidence>
<dbReference type="Pfam" id="PF13087">
    <property type="entry name" value="AAA_12"/>
    <property type="match status" value="1"/>
</dbReference>
<reference evidence="9 10" key="1">
    <citation type="journal article" date="2023" name="Microbiol. Resour. Announc.">
        <title>Complete Genome Sequence of Imperialibacter roseus strain P4T.</title>
        <authorList>
            <person name="Tizabi D.R."/>
            <person name="Bachvaroff T."/>
            <person name="Hill R.T."/>
        </authorList>
    </citation>
    <scope>NUCLEOTIDE SEQUENCE [LARGE SCALE GENOMIC DNA]</scope>
    <source>
        <strain evidence="9 10">P4T</strain>
    </source>
</reference>
<evidence type="ECO:0000259" key="8">
    <source>
        <dbReference type="Pfam" id="PF13087"/>
    </source>
</evidence>
<dbReference type="Gene3D" id="3.40.50.300">
    <property type="entry name" value="P-loop containing nucleotide triphosphate hydrolases"/>
    <property type="match status" value="3"/>
</dbReference>
<evidence type="ECO:0000259" key="7">
    <source>
        <dbReference type="Pfam" id="PF13086"/>
    </source>
</evidence>
<dbReference type="RefSeq" id="WP_317488360.1">
    <property type="nucleotide sequence ID" value="NZ_CP136051.1"/>
</dbReference>
<dbReference type="Pfam" id="PF13195">
    <property type="entry name" value="DUF4011"/>
    <property type="match status" value="1"/>
</dbReference>
<feature type="domain" description="DNA2/NAM7 helicase-like C-terminal" evidence="8">
    <location>
        <begin position="1012"/>
        <end position="1192"/>
    </location>
</feature>
<feature type="domain" description="DNA2/NAM7 helicase helicase" evidence="7">
    <location>
        <begin position="298"/>
        <end position="434"/>
    </location>
</feature>
<accession>A0ABZ0IPV3</accession>
<dbReference type="Pfam" id="PF13086">
    <property type="entry name" value="AAA_11"/>
    <property type="match status" value="2"/>
</dbReference>
<keyword evidence="4" id="KW-0347">Helicase</keyword>
<keyword evidence="6" id="KW-0175">Coiled coil</keyword>
<proteinExistence type="inferred from homology"/>
<evidence type="ECO:0000256" key="2">
    <source>
        <dbReference type="ARBA" id="ARBA00022741"/>
    </source>
</evidence>
<dbReference type="InterPro" id="IPR025103">
    <property type="entry name" value="DUF4011"/>
</dbReference>
<keyword evidence="5" id="KW-0067">ATP-binding</keyword>
<comment type="similarity">
    <text evidence="1">Belongs to the DNA2/NAM7 helicase family.</text>
</comment>
<dbReference type="InterPro" id="IPR041677">
    <property type="entry name" value="DNA2/NAM7_AAA_11"/>
</dbReference>
<keyword evidence="2" id="KW-0547">Nucleotide-binding</keyword>
<dbReference type="InterPro" id="IPR050534">
    <property type="entry name" value="Coronavir_polyprotein_1ab"/>
</dbReference>
<feature type="domain" description="DNA2/NAM7 helicase helicase" evidence="7">
    <location>
        <begin position="812"/>
        <end position="984"/>
    </location>
</feature>
<dbReference type="Proteomes" id="UP001302349">
    <property type="component" value="Chromosome"/>
</dbReference>
<dbReference type="EMBL" id="CP136051">
    <property type="protein sequence ID" value="WOK05602.1"/>
    <property type="molecule type" value="Genomic_DNA"/>
</dbReference>
<dbReference type="InterPro" id="IPR047187">
    <property type="entry name" value="SF1_C_Upf1"/>
</dbReference>
<protein>
    <submittedName>
        <fullName evidence="9">AAA domain-containing protein</fullName>
    </submittedName>
</protein>
<evidence type="ECO:0000256" key="4">
    <source>
        <dbReference type="ARBA" id="ARBA00022806"/>
    </source>
</evidence>
<keyword evidence="3" id="KW-0378">Hydrolase</keyword>
<evidence type="ECO:0000256" key="3">
    <source>
        <dbReference type="ARBA" id="ARBA00022801"/>
    </source>
</evidence>
<gene>
    <name evidence="9" type="ORF">RT717_21225</name>
</gene>
<dbReference type="PANTHER" id="PTHR43788">
    <property type="entry name" value="DNA2/NAM7 HELICASE FAMILY MEMBER"/>
    <property type="match status" value="1"/>
</dbReference>
<sequence>MRKILQSYLRKLTNLTANNRSLLLLRLASDQFLDLHDFDFTLGQPSFHVISDLIAQKAKIPLCQIIDSRDYNNNNLSVGLKKLHRLDQFVFQERGGRDLYVGWPFVHGKFSDGTLVRCPLLFFPVSLEMDQKNWVMVPRKDVNVTLNKTFLLGYAYYNKISLDEDLIERVFDDFDKDSRVFRTALYELLRDSKVEVNFNPENFTDQLTGFTPFLKDKFELGHDTGKLKLMTEAVLGIFPQNGSYMVPDYLKLIEENTLESLEDFFVGKTNLEDVVDKVEYSYVSKIKEEQTFTPFAIDAFQENALKTVKNGHSLVIQGPPGTGKSQLICNLVSDFIARGKKVLVVCQKRAALDVVHQRLSEKDLGAFVALVHDFKNDRKEIYEQLASQIDRLDEYKLKNNSLDAIQLEREFTQVSRKIDQISEELNEFKQALFDDKESGKSVKELYLSSDLKGRTITLKQEYKYFTYEKLEAFQRKIGYYVKYSSVFRTEEHPWVDRVSFSHFGVAELGRVKELVVEIQKFNHALATRSKEALGEALSFDECQDMLERRGQVKEMFSLINDKTVYETFVHMSAYPDSETDALWLANNERILMECYKGLGPELSTPGNELGRLQEVLERGRKARKGLFSWFRWKFFSKDKVFISRVLVANNLESNKKGFEELMIMVDSRLNLEHNLTKLRTSEWILNPPNAMSKIDLQNWFFFVRRAINAKMIFSSLRPVAKVVNPKNYTFEELKELTDRSFEALDEIPLKWEQWQGYFTPKQIKMIIGKKGYAEELLKRLDKDFDSLVEYDKLLDSVLPYENQIFEKLEEISPDWDEKEWNEIFENSLNLQWIDHIETKYPILRAVSSLKLDTLTKELQEAVQKKNQLSGDILLLRIREKTYSEVEYNRLNNPITYRDLQHQVTKKKRVWPIRRLLAHMSAEAFRLVPCWLTSPEAASAIFQLDEIFDLVIFDEASQCFVENGLAAMYRGKQVVVSGDDKQLQPNDLYKIRWEQSEEEEEMALEADSLLTLARQHLSQVSLQGHYRSRSLDLIDFSNHYFYKGKLQLVPHFEVINEAKPAISYEKVDGIWESSRNDEEATRVVDLIVDCLKKSPDKSIGVVTFNAAQQSHILDLLDTYQADHKKLLPDSLFVKNIENVQGDERDIIIFTIGYAPDAKGKLQMKFGSLNLEGGENRLNVAVTRAKEQIFVVSSILPHQLNVDGLRNEGPKMLRKYLEYAFTVSNGEFRPYAPKEPAFSQHWYLKSRMTKWLETVPQMRNISMTEDLNFADLTVKKREEFLGLIFTDDDTYFNSISAKDAYVYRYTLLMDKKWRSTQFYSREFWIDPEGAEERLYKFIGQIE</sequence>
<organism evidence="9 10">
    <name type="scientific">Imperialibacter roseus</name>
    <dbReference type="NCBI Taxonomy" id="1324217"/>
    <lineage>
        <taxon>Bacteria</taxon>
        <taxon>Pseudomonadati</taxon>
        <taxon>Bacteroidota</taxon>
        <taxon>Cytophagia</taxon>
        <taxon>Cytophagales</taxon>
        <taxon>Flammeovirgaceae</taxon>
        <taxon>Imperialibacter</taxon>
    </lineage>
</organism>
<feature type="coiled-coil region" evidence="6">
    <location>
        <begin position="404"/>
        <end position="431"/>
    </location>
</feature>
<evidence type="ECO:0000256" key="6">
    <source>
        <dbReference type="SAM" id="Coils"/>
    </source>
</evidence>
<dbReference type="PANTHER" id="PTHR43788:SF8">
    <property type="entry name" value="DNA-BINDING PROTEIN SMUBP-2"/>
    <property type="match status" value="1"/>
</dbReference>
<dbReference type="InterPro" id="IPR041679">
    <property type="entry name" value="DNA2/NAM7-like_C"/>
</dbReference>
<dbReference type="InterPro" id="IPR027417">
    <property type="entry name" value="P-loop_NTPase"/>
</dbReference>
<dbReference type="SUPFAM" id="SSF52540">
    <property type="entry name" value="P-loop containing nucleoside triphosphate hydrolases"/>
    <property type="match status" value="1"/>
</dbReference>